<keyword evidence="3" id="KW-1003">Cell membrane</keyword>
<dbReference type="CDD" id="cd06261">
    <property type="entry name" value="TM_PBP2"/>
    <property type="match status" value="1"/>
</dbReference>
<dbReference type="Pfam" id="PF00528">
    <property type="entry name" value="BPD_transp_1"/>
    <property type="match status" value="1"/>
</dbReference>
<feature type="transmembrane region" description="Helical" evidence="7">
    <location>
        <begin position="95"/>
        <end position="116"/>
    </location>
</feature>
<feature type="transmembrane region" description="Helical" evidence="7">
    <location>
        <begin position="28"/>
        <end position="50"/>
    </location>
</feature>
<dbReference type="AlphaFoldDB" id="A0A916RQW5"/>
<dbReference type="Gene3D" id="1.10.3720.10">
    <property type="entry name" value="MetI-like"/>
    <property type="match status" value="1"/>
</dbReference>
<keyword evidence="2 7" id="KW-0813">Transport</keyword>
<feature type="transmembrane region" description="Helical" evidence="7">
    <location>
        <begin position="128"/>
        <end position="148"/>
    </location>
</feature>
<evidence type="ECO:0000256" key="4">
    <source>
        <dbReference type="ARBA" id="ARBA00022692"/>
    </source>
</evidence>
<dbReference type="GO" id="GO:0055085">
    <property type="term" value="P:transmembrane transport"/>
    <property type="evidence" value="ECO:0007669"/>
    <property type="project" value="InterPro"/>
</dbReference>
<dbReference type="GO" id="GO:0005886">
    <property type="term" value="C:plasma membrane"/>
    <property type="evidence" value="ECO:0007669"/>
    <property type="project" value="UniProtKB-SubCell"/>
</dbReference>
<protein>
    <submittedName>
        <fullName evidence="9">Sugar ABC transporter permease</fullName>
    </submittedName>
</protein>
<organism evidence="9 10">
    <name type="scientific">Nitratireductor aestuarii</name>
    <dbReference type="NCBI Taxonomy" id="1735103"/>
    <lineage>
        <taxon>Bacteria</taxon>
        <taxon>Pseudomonadati</taxon>
        <taxon>Pseudomonadota</taxon>
        <taxon>Alphaproteobacteria</taxon>
        <taxon>Hyphomicrobiales</taxon>
        <taxon>Phyllobacteriaceae</taxon>
        <taxon>Nitratireductor</taxon>
    </lineage>
</organism>
<evidence type="ECO:0000259" key="8">
    <source>
        <dbReference type="PROSITE" id="PS50928"/>
    </source>
</evidence>
<comment type="similarity">
    <text evidence="7">Belongs to the binding-protein-dependent transport system permease family.</text>
</comment>
<dbReference type="EMBL" id="BMIF01000005">
    <property type="protein sequence ID" value="GGA65915.1"/>
    <property type="molecule type" value="Genomic_DNA"/>
</dbReference>
<reference evidence="9" key="1">
    <citation type="journal article" date="2014" name="Int. J. Syst. Evol. Microbiol.">
        <title>Complete genome sequence of Corynebacterium casei LMG S-19264T (=DSM 44701T), isolated from a smear-ripened cheese.</title>
        <authorList>
            <consortium name="US DOE Joint Genome Institute (JGI-PGF)"/>
            <person name="Walter F."/>
            <person name="Albersmeier A."/>
            <person name="Kalinowski J."/>
            <person name="Ruckert C."/>
        </authorList>
    </citation>
    <scope>NUCLEOTIDE SEQUENCE</scope>
    <source>
        <strain evidence="9">CGMCC 1.15320</strain>
    </source>
</reference>
<comment type="subcellular location">
    <subcellularLocation>
        <location evidence="1 7">Cell membrane</location>
        <topology evidence="1 7">Multi-pass membrane protein</topology>
    </subcellularLocation>
</comment>
<feature type="transmembrane region" description="Helical" evidence="7">
    <location>
        <begin position="188"/>
        <end position="206"/>
    </location>
</feature>
<dbReference type="Proteomes" id="UP000636264">
    <property type="component" value="Unassembled WGS sequence"/>
</dbReference>
<dbReference type="InterPro" id="IPR000515">
    <property type="entry name" value="MetI-like"/>
</dbReference>
<evidence type="ECO:0000256" key="3">
    <source>
        <dbReference type="ARBA" id="ARBA00022475"/>
    </source>
</evidence>
<proteinExistence type="inferred from homology"/>
<feature type="domain" description="ABC transmembrane type-1" evidence="8">
    <location>
        <begin position="91"/>
        <end position="305"/>
    </location>
</feature>
<keyword evidence="10" id="KW-1185">Reference proteome</keyword>
<dbReference type="PANTHER" id="PTHR43005:SF1">
    <property type="entry name" value="SPERMIDINE_PUTRESCINE TRANSPORT SYSTEM PERMEASE PROTEIN"/>
    <property type="match status" value="1"/>
</dbReference>
<dbReference type="PROSITE" id="PS50928">
    <property type="entry name" value="ABC_TM1"/>
    <property type="match status" value="1"/>
</dbReference>
<dbReference type="SUPFAM" id="SSF161098">
    <property type="entry name" value="MetI-like"/>
    <property type="match status" value="1"/>
</dbReference>
<evidence type="ECO:0000256" key="5">
    <source>
        <dbReference type="ARBA" id="ARBA00022989"/>
    </source>
</evidence>
<name>A0A916RQW5_9HYPH</name>
<feature type="transmembrane region" description="Helical" evidence="7">
    <location>
        <begin position="287"/>
        <end position="306"/>
    </location>
</feature>
<dbReference type="PANTHER" id="PTHR43005">
    <property type="entry name" value="BLR7065 PROTEIN"/>
    <property type="match status" value="1"/>
</dbReference>
<keyword evidence="5 7" id="KW-1133">Transmembrane helix</keyword>
<keyword evidence="4 7" id="KW-0812">Transmembrane</keyword>
<dbReference type="RefSeq" id="WP_188720895.1">
    <property type="nucleotide sequence ID" value="NZ_BMIF01000005.1"/>
</dbReference>
<keyword evidence="6 7" id="KW-0472">Membrane</keyword>
<evidence type="ECO:0000313" key="10">
    <source>
        <dbReference type="Proteomes" id="UP000636264"/>
    </source>
</evidence>
<evidence type="ECO:0000256" key="7">
    <source>
        <dbReference type="RuleBase" id="RU363032"/>
    </source>
</evidence>
<gene>
    <name evidence="9" type="ORF">GCM10011385_19780</name>
</gene>
<dbReference type="InterPro" id="IPR035906">
    <property type="entry name" value="MetI-like_sf"/>
</dbReference>
<comment type="caution">
    <text evidence="9">The sequence shown here is derived from an EMBL/GenBank/DDBJ whole genome shotgun (WGS) entry which is preliminary data.</text>
</comment>
<evidence type="ECO:0000313" key="9">
    <source>
        <dbReference type="EMBL" id="GGA65915.1"/>
    </source>
</evidence>
<evidence type="ECO:0000256" key="6">
    <source>
        <dbReference type="ARBA" id="ARBA00023136"/>
    </source>
</evidence>
<reference evidence="9" key="2">
    <citation type="submission" date="2020-09" db="EMBL/GenBank/DDBJ databases">
        <authorList>
            <person name="Sun Q."/>
            <person name="Zhou Y."/>
        </authorList>
    </citation>
    <scope>NUCLEOTIDE SEQUENCE</scope>
    <source>
        <strain evidence="9">CGMCC 1.15320</strain>
    </source>
</reference>
<accession>A0A916RQW5</accession>
<feature type="transmembrane region" description="Helical" evidence="7">
    <location>
        <begin position="226"/>
        <end position="249"/>
    </location>
</feature>
<evidence type="ECO:0000256" key="2">
    <source>
        <dbReference type="ARBA" id="ARBA00022448"/>
    </source>
</evidence>
<sequence length="315" mass="34685">MTKTRAPAGPKLRNTWSQIFETGMGARVYPYLMVLPAVLVVVGVVVYPVISGIMTAFYDVTLRTLNTGTAQFVGFRNFERVFADPVFVQASTNTLIWVVLNVVAQLGLGLALALLLHRAMPGIGFFRSGILVPWVVPSVVAVLTWRWMYDPSVGIANEILLKLGILDRYHPWLGDTATSLYAVTVESIWKGTPFVMLLLLAALQMVPRSILEAASMDGASGWRKLWYVILPQIRVSFAIAAVLTFILTVNNFNAIWLMTEGGPLNSSEILFTLAYKYGFQRFDLGKASAVATMLFVGLVIATTVYLKLIQAKEGD</sequence>
<evidence type="ECO:0000256" key="1">
    <source>
        <dbReference type="ARBA" id="ARBA00004651"/>
    </source>
</evidence>